<organism evidence="1 2">
    <name type="scientific">Candidatus Ornithocaccomicrobium faecavium</name>
    <dbReference type="NCBI Taxonomy" id="2840890"/>
    <lineage>
        <taxon>Bacteria</taxon>
        <taxon>Bacillati</taxon>
        <taxon>Bacillota</taxon>
        <taxon>Clostridia</taxon>
        <taxon>Candidatus Ornithocaccomicrobium</taxon>
    </lineage>
</organism>
<dbReference type="SUPFAM" id="SSF100950">
    <property type="entry name" value="NagB/RpiA/CoA transferase-like"/>
    <property type="match status" value="1"/>
</dbReference>
<dbReference type="InterPro" id="IPR037171">
    <property type="entry name" value="NagB/RpiA_transferase-like"/>
</dbReference>
<name>A0A9D1P7R7_9FIRM</name>
<evidence type="ECO:0000313" key="1">
    <source>
        <dbReference type="EMBL" id="HIV27696.1"/>
    </source>
</evidence>
<reference evidence="1" key="1">
    <citation type="submission" date="2020-10" db="EMBL/GenBank/DDBJ databases">
        <authorList>
            <person name="Gilroy R."/>
        </authorList>
    </citation>
    <scope>NUCLEOTIDE SEQUENCE</scope>
    <source>
        <strain evidence="1">CHK183-6373</strain>
    </source>
</reference>
<accession>A0A9D1P7R7</accession>
<protein>
    <recommendedName>
        <fullName evidence="3">Glucosamine-6-phosphate deaminase</fullName>
    </recommendedName>
</protein>
<evidence type="ECO:0008006" key="3">
    <source>
        <dbReference type="Google" id="ProtNLM"/>
    </source>
</evidence>
<dbReference type="AlphaFoldDB" id="A0A9D1P7R7"/>
<dbReference type="EMBL" id="DVOT01000128">
    <property type="protein sequence ID" value="HIV27696.1"/>
    <property type="molecule type" value="Genomic_DNA"/>
</dbReference>
<comment type="caution">
    <text evidence="1">The sequence shown here is derived from an EMBL/GenBank/DDBJ whole genome shotgun (WGS) entry which is preliminary data.</text>
</comment>
<dbReference type="Gene3D" id="3.40.50.1360">
    <property type="match status" value="1"/>
</dbReference>
<evidence type="ECO:0000313" key="2">
    <source>
        <dbReference type="Proteomes" id="UP000886884"/>
    </source>
</evidence>
<proteinExistence type="predicted"/>
<reference evidence="1" key="2">
    <citation type="journal article" date="2021" name="PeerJ">
        <title>Extensive microbial diversity within the chicken gut microbiome revealed by metagenomics and culture.</title>
        <authorList>
            <person name="Gilroy R."/>
            <person name="Ravi A."/>
            <person name="Getino M."/>
            <person name="Pursley I."/>
            <person name="Horton D.L."/>
            <person name="Alikhan N.F."/>
            <person name="Baker D."/>
            <person name="Gharbi K."/>
            <person name="Hall N."/>
            <person name="Watson M."/>
            <person name="Adriaenssens E.M."/>
            <person name="Foster-Nyarko E."/>
            <person name="Jarju S."/>
            <person name="Secka A."/>
            <person name="Antonio M."/>
            <person name="Oren A."/>
            <person name="Chaudhuri R.R."/>
            <person name="La Ragione R."/>
            <person name="Hildebrand F."/>
            <person name="Pallen M.J."/>
        </authorList>
    </citation>
    <scope>NUCLEOTIDE SEQUENCE</scope>
    <source>
        <strain evidence="1">CHK183-6373</strain>
    </source>
</reference>
<dbReference type="Proteomes" id="UP000886884">
    <property type="component" value="Unassembled WGS sequence"/>
</dbReference>
<sequence>MKDILFDPPTDFAFQPADFVPFKDRALCERLRKLSGKDLEKHPNPDFHIKVMMNPHPVLIATLFARIRESAQNGRKLTMILGNPEPETYIPLAQLINYFQVDCRNVHIFAMDEWADDQGNIAPETYKAGFAHSMLKYLVYQIEEKLRMPLENVHYPTNKNISVYSKMITECGEGGADICSSSPGWTGHMAFIDPVDDFIRPTMEEYLQQEARVVTLHPLTIAQNSLHGVFGQSGYVADVPPKAATIGPVDVRNARERIEVHALLTNNTFSSWQRMTSRLVLHGPVTPLVPSSMLQLMKTQVYVSEEIAAPFECWEKVGY</sequence>
<gene>
    <name evidence="1" type="ORF">IAA64_06975</name>
</gene>